<protein>
    <submittedName>
        <fullName evidence="2">Putative serine/threonine protein phosphatase</fullName>
    </submittedName>
</protein>
<sequence length="235" mass="26645">MIYNTSAFSFPGPKKENQDSYISLALDGDHHVICIADGVGGRKGGAEASMAAITEVKHIFSEKLFTTMADLFDRVHHTVLKHSKDIKFPEMSTTLTVVYINKDDVTIGHVGDCRLYHLRGRGIVTKTYDQSEKQKLIDDGVLSRERALYYHRKNILLSVISPDKKYELYESKFKVAIKDRLLLVSDGVYNICTKKELAMLSERALNVSQWMNDISSLIQTKEVKDDYTAIALEFM</sequence>
<dbReference type="SMART" id="SM00331">
    <property type="entry name" value="PP2C_SIG"/>
    <property type="match status" value="1"/>
</dbReference>
<comment type="caution">
    <text evidence="2">The sequence shown here is derived from an EMBL/GenBank/DDBJ whole genome shotgun (WGS) entry which is preliminary data.</text>
</comment>
<gene>
    <name evidence="2" type="ORF">EV102420_31_00370</name>
</gene>
<dbReference type="STRING" id="1115515.EV102420_31_00370"/>
<dbReference type="Proteomes" id="UP000029462">
    <property type="component" value="Unassembled WGS sequence"/>
</dbReference>
<dbReference type="OrthoDB" id="9801841at2"/>
<dbReference type="Pfam" id="PF13672">
    <property type="entry name" value="PP2C_2"/>
    <property type="match status" value="1"/>
</dbReference>
<accession>A0A090V5L6</accession>
<keyword evidence="3" id="KW-1185">Reference proteome</keyword>
<dbReference type="SMART" id="SM00332">
    <property type="entry name" value="PP2Cc"/>
    <property type="match status" value="1"/>
</dbReference>
<dbReference type="SUPFAM" id="SSF81606">
    <property type="entry name" value="PP2C-like"/>
    <property type="match status" value="1"/>
</dbReference>
<dbReference type="PROSITE" id="PS51746">
    <property type="entry name" value="PPM_2"/>
    <property type="match status" value="1"/>
</dbReference>
<feature type="domain" description="PPM-type phosphatase" evidence="1">
    <location>
        <begin position="4"/>
        <end position="235"/>
    </location>
</feature>
<dbReference type="InterPro" id="IPR001932">
    <property type="entry name" value="PPM-type_phosphatase-like_dom"/>
</dbReference>
<proteinExistence type="predicted"/>
<evidence type="ECO:0000313" key="3">
    <source>
        <dbReference type="Proteomes" id="UP000029462"/>
    </source>
</evidence>
<dbReference type="EMBL" id="BBMZ01000031">
    <property type="protein sequence ID" value="GAL60210.1"/>
    <property type="molecule type" value="Genomic_DNA"/>
</dbReference>
<dbReference type="RefSeq" id="WP_042395288.1">
    <property type="nucleotide sequence ID" value="NZ_BBMZ01000031.1"/>
</dbReference>
<evidence type="ECO:0000259" key="1">
    <source>
        <dbReference type="PROSITE" id="PS51746"/>
    </source>
</evidence>
<name>A0A090V5L6_PSEVU</name>
<dbReference type="eggNOG" id="COG0631">
    <property type="taxonomic scope" value="Bacteria"/>
</dbReference>
<dbReference type="AlphaFoldDB" id="A0A090V5L6"/>
<dbReference type="InterPro" id="IPR036457">
    <property type="entry name" value="PPM-type-like_dom_sf"/>
</dbReference>
<dbReference type="Gene3D" id="3.60.40.10">
    <property type="entry name" value="PPM-type phosphatase domain"/>
    <property type="match status" value="1"/>
</dbReference>
<reference evidence="2 3" key="1">
    <citation type="submission" date="2014-09" db="EMBL/GenBank/DDBJ databases">
        <title>Whole genome shotgun sequence of Escherichia vulneris NBRC 102420.</title>
        <authorList>
            <person name="Yoshida Y."/>
            <person name="Hosoyama A."/>
            <person name="Tsuchikane K."/>
            <person name="Ohji S."/>
            <person name="Ichikawa N."/>
            <person name="Kimura A."/>
            <person name="Yamazoe A."/>
            <person name="Ezaki T."/>
            <person name="Fujita N."/>
        </authorList>
    </citation>
    <scope>NUCLEOTIDE SEQUENCE [LARGE SCALE GENOMIC DNA]</scope>
    <source>
        <strain evidence="2 3">NBRC 102420</strain>
    </source>
</reference>
<organism evidence="2 3">
    <name type="scientific">Pseudescherichia vulneris NBRC 102420</name>
    <dbReference type="NCBI Taxonomy" id="1115515"/>
    <lineage>
        <taxon>Bacteria</taxon>
        <taxon>Pseudomonadati</taxon>
        <taxon>Pseudomonadota</taxon>
        <taxon>Gammaproteobacteria</taxon>
        <taxon>Enterobacterales</taxon>
        <taxon>Enterobacteriaceae</taxon>
        <taxon>Pseudescherichia</taxon>
    </lineage>
</organism>
<evidence type="ECO:0000313" key="2">
    <source>
        <dbReference type="EMBL" id="GAL60210.1"/>
    </source>
</evidence>